<evidence type="ECO:0000256" key="11">
    <source>
        <dbReference type="SAM" id="MobiDB-lite"/>
    </source>
</evidence>
<dbReference type="InterPro" id="IPR019009">
    <property type="entry name" value="SRP_receptor_beta_su"/>
</dbReference>
<evidence type="ECO:0000256" key="1">
    <source>
        <dbReference type="ARBA" id="ARBA00004389"/>
    </source>
</evidence>
<evidence type="ECO:0000256" key="3">
    <source>
        <dbReference type="ARBA" id="ARBA00020256"/>
    </source>
</evidence>
<comment type="similarity">
    <text evidence="2">Belongs to the SRP receptor beta subunit family.</text>
</comment>
<feature type="chain" id="PRO_5007884185" description="Signal recognition particle receptor subunit beta" evidence="13">
    <location>
        <begin position="18"/>
        <end position="372"/>
    </location>
</feature>
<sequence length="372" mass="40521">MGLMWLRTLTWESSTCALVISTDEQHWRVLLEICQRPRLNIANPPSRPFAGYPTTGEQPVTAHFQTPLDHATPKTATMADKMGSFKEFFELIMTPSMPVILIGAAIVLLFPILLHYILIKSTPYTTLPSVLLLGPAGAGKTALLTLFERGDAPASTHTSQRPQTVELTASRDSKTAQSFRNHDDTSGTHTKFLLVDTPGHGKLRNYAMAKLASSTSDKSKLKAILFMVDAAAISENEVLAPTASYLYDVLLGLQKRASSSKSSKPPAPIPVLVAANKTDLFTALPGALVKSNLEAEITRIRSSRSKGLLDSGVGIDEIGSEEHDDWLGAYGTEKFTFDQLREFDVDVDVIPGNVTGTGSGPDKWWSWIAQRI</sequence>
<gene>
    <name evidence="14" type="ORF">CI238_08697</name>
</gene>
<dbReference type="GO" id="GO:0005789">
    <property type="term" value="C:endoplasmic reticulum membrane"/>
    <property type="evidence" value="ECO:0007669"/>
    <property type="project" value="UniProtKB-SubCell"/>
</dbReference>
<dbReference type="InterPro" id="IPR027417">
    <property type="entry name" value="P-loop_NTPase"/>
</dbReference>
<dbReference type="Proteomes" id="UP000076584">
    <property type="component" value="Unassembled WGS sequence"/>
</dbReference>
<protein>
    <recommendedName>
        <fullName evidence="3">Signal recognition particle receptor subunit beta</fullName>
    </recommendedName>
</protein>
<evidence type="ECO:0000256" key="4">
    <source>
        <dbReference type="ARBA" id="ARBA00022692"/>
    </source>
</evidence>
<dbReference type="AlphaFoldDB" id="A0A167BDM5"/>
<keyword evidence="4 12" id="KW-0812">Transmembrane</keyword>
<proteinExistence type="inferred from homology"/>
<evidence type="ECO:0000256" key="7">
    <source>
        <dbReference type="ARBA" id="ARBA00022989"/>
    </source>
</evidence>
<dbReference type="GO" id="GO:0005525">
    <property type="term" value="F:GTP binding"/>
    <property type="evidence" value="ECO:0007669"/>
    <property type="project" value="UniProtKB-KW"/>
</dbReference>
<comment type="subcellular location">
    <subcellularLocation>
        <location evidence="1">Endoplasmic reticulum membrane</location>
        <topology evidence="1">Single-pass membrane protein</topology>
    </subcellularLocation>
</comment>
<dbReference type="Gene3D" id="3.40.50.300">
    <property type="entry name" value="P-loop containing nucleotide triphosphate hydrolases"/>
    <property type="match status" value="1"/>
</dbReference>
<keyword evidence="15" id="KW-1185">Reference proteome</keyword>
<feature type="region of interest" description="Disordered" evidence="11">
    <location>
        <begin position="152"/>
        <end position="183"/>
    </location>
</feature>
<feature type="compositionally biased region" description="Basic and acidic residues" evidence="11">
    <location>
        <begin position="169"/>
        <end position="183"/>
    </location>
</feature>
<name>A0A167BDM5_COLIC</name>
<feature type="transmembrane region" description="Helical" evidence="12">
    <location>
        <begin position="99"/>
        <end position="119"/>
    </location>
</feature>
<organism evidence="14 15">
    <name type="scientific">Colletotrichum incanum</name>
    <name type="common">Soybean anthracnose fungus</name>
    <dbReference type="NCBI Taxonomy" id="1573173"/>
    <lineage>
        <taxon>Eukaryota</taxon>
        <taxon>Fungi</taxon>
        <taxon>Dikarya</taxon>
        <taxon>Ascomycota</taxon>
        <taxon>Pezizomycotina</taxon>
        <taxon>Sordariomycetes</taxon>
        <taxon>Hypocreomycetidae</taxon>
        <taxon>Glomerellales</taxon>
        <taxon>Glomerellaceae</taxon>
        <taxon>Colletotrichum</taxon>
        <taxon>Colletotrichum spaethianum species complex</taxon>
    </lineage>
</organism>
<dbReference type="STRING" id="1573173.A0A167BDM5"/>
<feature type="signal peptide" evidence="13">
    <location>
        <begin position="1"/>
        <end position="17"/>
    </location>
</feature>
<feature type="compositionally biased region" description="Polar residues" evidence="11">
    <location>
        <begin position="155"/>
        <end position="167"/>
    </location>
</feature>
<keyword evidence="5" id="KW-0547">Nucleotide-binding</keyword>
<evidence type="ECO:0000256" key="10">
    <source>
        <dbReference type="ARBA" id="ARBA00023170"/>
    </source>
</evidence>
<evidence type="ECO:0000256" key="13">
    <source>
        <dbReference type="SAM" id="SignalP"/>
    </source>
</evidence>
<keyword evidence="7 12" id="KW-1133">Transmembrane helix</keyword>
<accession>A0A167BDM5</accession>
<dbReference type="CDD" id="cd04105">
    <property type="entry name" value="SR_beta"/>
    <property type="match status" value="1"/>
</dbReference>
<keyword evidence="6" id="KW-0256">Endoplasmic reticulum</keyword>
<dbReference type="SUPFAM" id="SSF52540">
    <property type="entry name" value="P-loop containing nucleoside triphosphate hydrolases"/>
    <property type="match status" value="1"/>
</dbReference>
<keyword evidence="10 14" id="KW-0675">Receptor</keyword>
<dbReference type="Pfam" id="PF09439">
    <property type="entry name" value="SRPRB"/>
    <property type="match status" value="1"/>
</dbReference>
<dbReference type="EMBL" id="LFIW01001728">
    <property type="protein sequence ID" value="KZL81194.1"/>
    <property type="molecule type" value="Genomic_DNA"/>
</dbReference>
<evidence type="ECO:0000256" key="8">
    <source>
        <dbReference type="ARBA" id="ARBA00023134"/>
    </source>
</evidence>
<evidence type="ECO:0000256" key="9">
    <source>
        <dbReference type="ARBA" id="ARBA00023136"/>
    </source>
</evidence>
<comment type="caution">
    <text evidence="14">The sequence shown here is derived from an EMBL/GenBank/DDBJ whole genome shotgun (WGS) entry which is preliminary data.</text>
</comment>
<evidence type="ECO:0000256" key="2">
    <source>
        <dbReference type="ARBA" id="ARBA00005619"/>
    </source>
</evidence>
<evidence type="ECO:0000256" key="12">
    <source>
        <dbReference type="SAM" id="Phobius"/>
    </source>
</evidence>
<keyword evidence="8" id="KW-0342">GTP-binding</keyword>
<evidence type="ECO:0000256" key="6">
    <source>
        <dbReference type="ARBA" id="ARBA00022824"/>
    </source>
</evidence>
<evidence type="ECO:0000313" key="15">
    <source>
        <dbReference type="Proteomes" id="UP000076584"/>
    </source>
</evidence>
<keyword evidence="9 12" id="KW-0472">Membrane</keyword>
<keyword evidence="13" id="KW-0732">Signal</keyword>
<evidence type="ECO:0000313" key="14">
    <source>
        <dbReference type="EMBL" id="KZL81194.1"/>
    </source>
</evidence>
<evidence type="ECO:0000256" key="5">
    <source>
        <dbReference type="ARBA" id="ARBA00022741"/>
    </source>
</evidence>
<reference evidence="14 15" key="1">
    <citation type="submission" date="2015-06" db="EMBL/GenBank/DDBJ databases">
        <title>Survival trade-offs in plant roots during colonization by closely related pathogenic and mutualistic fungi.</title>
        <authorList>
            <person name="Hacquard S."/>
            <person name="Kracher B."/>
            <person name="Hiruma K."/>
            <person name="Weinman A."/>
            <person name="Muench P."/>
            <person name="Garrido Oter R."/>
            <person name="Ver Loren van Themaat E."/>
            <person name="Dallerey J.-F."/>
            <person name="Damm U."/>
            <person name="Henrissat B."/>
            <person name="Lespinet O."/>
            <person name="Thon M."/>
            <person name="Kemen E."/>
            <person name="McHardy A.C."/>
            <person name="Schulze-Lefert P."/>
            <person name="O'Connell R.J."/>
        </authorList>
    </citation>
    <scope>NUCLEOTIDE SEQUENCE [LARGE SCALE GENOMIC DNA]</scope>
    <source>
        <strain evidence="14 15">MAFF 238704</strain>
    </source>
</reference>